<protein>
    <submittedName>
        <fullName evidence="1">Uncharacterized protein</fullName>
    </submittedName>
</protein>
<organism evidence="1">
    <name type="scientific">Klebsiella phage FKP3</name>
    <dbReference type="NCBI Taxonomy" id="3231233"/>
    <lineage>
        <taxon>Viruses</taxon>
        <taxon>Duplodnaviria</taxon>
        <taxon>Heunggongvirae</taxon>
        <taxon>Uroviricota</taxon>
        <taxon>Caudoviricetes</taxon>
        <taxon>Stephanstirmvirinae</taxon>
        <taxon>Justusliebigvirus</taxon>
    </lineage>
</organism>
<dbReference type="EMBL" id="PP895363">
    <property type="protein sequence ID" value="XCI77942.1"/>
    <property type="molecule type" value="Genomic_DNA"/>
</dbReference>
<sequence>MKAAEKIKSYILAAINFEGENGKTFTTEEEKITELMRRFKCEYWYPANQQRYGTMTKAMASWLQGLPSEIGIAFYYNEIDSLLIEWGYLKHTSR</sequence>
<accession>A0AAU8HZV8</accession>
<evidence type="ECO:0000313" key="1">
    <source>
        <dbReference type="EMBL" id="XCI77942.1"/>
    </source>
</evidence>
<proteinExistence type="predicted"/>
<name>A0AAU8HZV8_9CAUD</name>
<reference evidence="1" key="1">
    <citation type="submission" date="2024-06" db="EMBL/GenBank/DDBJ databases">
        <title>High activity and specificity of bacteriophage cocktails against carbapenem-resistant Klebsiella pneumoniae belonging to high-risk clones CG258 and ST307.</title>
        <authorList>
            <person name="Jimenez Quiceno J."/>
            <person name="Salazar Ospina L."/>
            <person name="Tellez Carrasquilla S."/>
        </authorList>
    </citation>
    <scope>NUCLEOTIDE SEQUENCE</scope>
</reference>